<keyword evidence="3" id="KW-1185">Reference proteome</keyword>
<dbReference type="InterPro" id="IPR036365">
    <property type="entry name" value="PGBD-like_sf"/>
</dbReference>
<dbReference type="SUPFAM" id="SSF53955">
    <property type="entry name" value="Lysozyme-like"/>
    <property type="match status" value="1"/>
</dbReference>
<dbReference type="SUPFAM" id="SSF47090">
    <property type="entry name" value="PGBD-like"/>
    <property type="match status" value="1"/>
</dbReference>
<dbReference type="Gene3D" id="1.10.101.10">
    <property type="entry name" value="PGBD-like superfamily/PGBD"/>
    <property type="match status" value="1"/>
</dbReference>
<reference evidence="2 3" key="1">
    <citation type="journal article" date="2019" name="Int. J. Syst. Evol. Microbiol.">
        <title>The Global Catalogue of Microorganisms (GCM) 10K type strain sequencing project: providing services to taxonomists for standard genome sequencing and annotation.</title>
        <authorList>
            <consortium name="The Broad Institute Genomics Platform"/>
            <consortium name="The Broad Institute Genome Sequencing Center for Infectious Disease"/>
            <person name="Wu L."/>
            <person name="Ma J."/>
        </authorList>
    </citation>
    <scope>NUCLEOTIDE SEQUENCE [LARGE SCALE GENOMIC DNA]</scope>
    <source>
        <strain evidence="2 3">JCM 15503</strain>
    </source>
</reference>
<accession>A0ABN1KD22</accession>
<dbReference type="Gene3D" id="1.10.530.10">
    <property type="match status" value="1"/>
</dbReference>
<dbReference type="EMBL" id="BAAAEW010000033">
    <property type="protein sequence ID" value="GAA0762763.1"/>
    <property type="molecule type" value="Genomic_DNA"/>
</dbReference>
<dbReference type="InterPro" id="IPR036366">
    <property type="entry name" value="PGBDSf"/>
</dbReference>
<proteinExistence type="predicted"/>
<protein>
    <recommendedName>
        <fullName evidence="1">Peptidoglycan binding-like domain-containing protein</fullName>
    </recommendedName>
</protein>
<comment type="caution">
    <text evidence="2">The sequence shown here is derived from an EMBL/GenBank/DDBJ whole genome shotgun (WGS) entry which is preliminary data.</text>
</comment>
<dbReference type="Pfam" id="PF01471">
    <property type="entry name" value="PG_binding_1"/>
    <property type="match status" value="1"/>
</dbReference>
<evidence type="ECO:0000259" key="1">
    <source>
        <dbReference type="Pfam" id="PF01471"/>
    </source>
</evidence>
<dbReference type="InterPro" id="IPR002477">
    <property type="entry name" value="Peptidoglycan-bd-like"/>
</dbReference>
<evidence type="ECO:0000313" key="3">
    <source>
        <dbReference type="Proteomes" id="UP001500279"/>
    </source>
</evidence>
<organism evidence="2 3">
    <name type="scientific">Ideonella azotifigens</name>
    <dbReference type="NCBI Taxonomy" id="513160"/>
    <lineage>
        <taxon>Bacteria</taxon>
        <taxon>Pseudomonadati</taxon>
        <taxon>Pseudomonadota</taxon>
        <taxon>Betaproteobacteria</taxon>
        <taxon>Burkholderiales</taxon>
        <taxon>Sphaerotilaceae</taxon>
        <taxon>Ideonella</taxon>
    </lineage>
</organism>
<name>A0ABN1KD22_9BURK</name>
<dbReference type="Proteomes" id="UP001500279">
    <property type="component" value="Unassembled WGS sequence"/>
</dbReference>
<gene>
    <name evidence="2" type="ORF">GCM10009107_47570</name>
</gene>
<feature type="domain" description="Peptidoglycan binding-like" evidence="1">
    <location>
        <begin position="10"/>
        <end position="66"/>
    </location>
</feature>
<evidence type="ECO:0000313" key="2">
    <source>
        <dbReference type="EMBL" id="GAA0762763.1"/>
    </source>
</evidence>
<dbReference type="InterPro" id="IPR023346">
    <property type="entry name" value="Lysozyme-like_dom_sf"/>
</dbReference>
<sequence>MSTTLRMGDRGPDVKQLQLALKGKGFNPGEPDGDFGVATEQALIGFQKSRNLLADGVAGPRTQEALELAADSTLPDATTGMSVQIAAQMCPGAPLANIKTHLPVVLQSLADGQLHDRPMVLMAIATIRVETAGFLPISEGQSRFNTSPSGQPFDLYDFRSDLGNHGKGDGERFKGRGFIQLTGRSNYQEFGPKLKPALDLEAHPELANAAQVAADLLTLFLGSKERQIKQALLRQDYAEARRLVNGGHHGVNDFTQAFKTGDALMP</sequence>
<dbReference type="RefSeq" id="WP_141287355.1">
    <property type="nucleotide sequence ID" value="NZ_BAAAEW010000033.1"/>
</dbReference>